<dbReference type="InterPro" id="IPR020816">
    <property type="entry name" value="Histone-like_DNA-bd_CS"/>
</dbReference>
<evidence type="ECO:0000256" key="7">
    <source>
        <dbReference type="RuleBase" id="RU003939"/>
    </source>
</evidence>
<dbReference type="CDD" id="cd13831">
    <property type="entry name" value="HU"/>
    <property type="match status" value="1"/>
</dbReference>
<dbReference type="PRINTS" id="PR01727">
    <property type="entry name" value="DNABINDINGHU"/>
</dbReference>
<evidence type="ECO:0000256" key="4">
    <source>
        <dbReference type="ARBA" id="ARBA00023067"/>
    </source>
</evidence>
<reference evidence="8 9" key="1">
    <citation type="submission" date="2016-10" db="EMBL/GenBank/DDBJ databases">
        <authorList>
            <person name="de Groot N.N."/>
        </authorList>
    </citation>
    <scope>NUCLEOTIDE SEQUENCE [LARGE SCALE GENOMIC DNA]</scope>
    <source>
        <strain evidence="8 9">DSM 1041</strain>
    </source>
</reference>
<dbReference type="SMART" id="SM00411">
    <property type="entry name" value="BHL"/>
    <property type="match status" value="1"/>
</dbReference>
<dbReference type="PANTHER" id="PTHR33175">
    <property type="entry name" value="DNA-BINDING PROTEIN HU"/>
    <property type="match status" value="1"/>
</dbReference>
<evidence type="ECO:0000256" key="3">
    <source>
        <dbReference type="ARBA" id="ARBA00011870"/>
    </source>
</evidence>
<evidence type="ECO:0000313" key="8">
    <source>
        <dbReference type="EMBL" id="SEJ15024.1"/>
    </source>
</evidence>
<dbReference type="AlphaFoldDB" id="A0A1H6WII5"/>
<dbReference type="GO" id="GO:0003677">
    <property type="term" value="F:DNA binding"/>
    <property type="evidence" value="ECO:0007669"/>
    <property type="project" value="UniProtKB-KW"/>
</dbReference>
<dbReference type="GO" id="GO:0006351">
    <property type="term" value="P:DNA-templated transcription"/>
    <property type="evidence" value="ECO:0007669"/>
    <property type="project" value="UniProtKB-ARBA"/>
</dbReference>
<evidence type="ECO:0000256" key="5">
    <source>
        <dbReference type="ARBA" id="ARBA00023125"/>
    </source>
</evidence>
<dbReference type="SUPFAM" id="SSF47729">
    <property type="entry name" value="IHF-like DNA-binding proteins"/>
    <property type="match status" value="1"/>
</dbReference>
<dbReference type="Proteomes" id="UP000199005">
    <property type="component" value="Unassembled WGS sequence"/>
</dbReference>
<dbReference type="Pfam" id="PF00216">
    <property type="entry name" value="Bac_DNA_binding"/>
    <property type="match status" value="1"/>
</dbReference>
<dbReference type="GO" id="GO:0005829">
    <property type="term" value="C:cytosol"/>
    <property type="evidence" value="ECO:0007669"/>
    <property type="project" value="TreeGrafter"/>
</dbReference>
<dbReference type="InterPro" id="IPR010992">
    <property type="entry name" value="IHF-like_DNA-bd_dom_sf"/>
</dbReference>
<organism evidence="8 9">
    <name type="scientific">Azotobacter beijerinckii</name>
    <dbReference type="NCBI Taxonomy" id="170623"/>
    <lineage>
        <taxon>Bacteria</taxon>
        <taxon>Pseudomonadati</taxon>
        <taxon>Pseudomonadota</taxon>
        <taxon>Gammaproteobacteria</taxon>
        <taxon>Pseudomonadales</taxon>
        <taxon>Pseudomonadaceae</taxon>
        <taxon>Azotobacter</taxon>
    </lineage>
</organism>
<dbReference type="GO" id="GO:1990178">
    <property type="term" value="C:HU-DNA complex"/>
    <property type="evidence" value="ECO:0007669"/>
    <property type="project" value="UniProtKB-ARBA"/>
</dbReference>
<comment type="subunit">
    <text evidence="3">Heterodimer of an alpha and a beta chain.</text>
</comment>
<evidence type="ECO:0000256" key="2">
    <source>
        <dbReference type="ARBA" id="ARBA00010529"/>
    </source>
</evidence>
<evidence type="ECO:0000256" key="6">
    <source>
        <dbReference type="ARBA" id="ARBA00040491"/>
    </source>
</evidence>
<dbReference type="GO" id="GO:0042802">
    <property type="term" value="F:identical protein binding"/>
    <property type="evidence" value="ECO:0007669"/>
    <property type="project" value="UniProtKB-ARBA"/>
</dbReference>
<evidence type="ECO:0000313" key="9">
    <source>
        <dbReference type="Proteomes" id="UP000199005"/>
    </source>
</evidence>
<keyword evidence="4" id="KW-0226">DNA condensation</keyword>
<protein>
    <recommendedName>
        <fullName evidence="6">DNA-binding protein HU-beta</fullName>
    </recommendedName>
</protein>
<dbReference type="PROSITE" id="PS00045">
    <property type="entry name" value="HISTONE_LIKE"/>
    <property type="match status" value="1"/>
</dbReference>
<dbReference type="GO" id="GO:0030261">
    <property type="term" value="P:chromosome condensation"/>
    <property type="evidence" value="ECO:0007669"/>
    <property type="project" value="UniProtKB-KW"/>
</dbReference>
<gene>
    <name evidence="8" type="ORF">SAMN04244579_03296</name>
</gene>
<sequence length="98" mass="10027">MNKAELIDAISTATDLPKATAARALDAFTASVTTALQQGNDVSLVGFGTFTVKARAAREGRNPQTGAALQIAAARLPGFKPGKGLKDAVNREGSETAV</sequence>
<dbReference type="STRING" id="170623.SAMN04244579_03296"/>
<keyword evidence="5 8" id="KW-0238">DNA-binding</keyword>
<dbReference type="PANTHER" id="PTHR33175:SF3">
    <property type="entry name" value="DNA-BINDING PROTEIN HU-BETA"/>
    <property type="match status" value="1"/>
</dbReference>
<dbReference type="RefSeq" id="WP_090901233.1">
    <property type="nucleotide sequence ID" value="NZ_FNYO01000044.1"/>
</dbReference>
<comment type="function">
    <text evidence="1">Histone-like DNA-binding protein which is capable of wrapping DNA to stabilize it, and thus to prevent its denaturation under extreme environmental conditions.</text>
</comment>
<dbReference type="GO" id="GO:0006270">
    <property type="term" value="P:DNA replication initiation"/>
    <property type="evidence" value="ECO:0007669"/>
    <property type="project" value="UniProtKB-ARBA"/>
</dbReference>
<name>A0A1H6WII5_9GAMM</name>
<dbReference type="FunFam" id="4.10.520.10:FF:000001">
    <property type="entry name" value="DNA-binding protein HU"/>
    <property type="match status" value="1"/>
</dbReference>
<dbReference type="Gene3D" id="4.10.520.10">
    <property type="entry name" value="IHF-like DNA-binding proteins"/>
    <property type="match status" value="1"/>
</dbReference>
<accession>A0A1H6WII5</accession>
<comment type="similarity">
    <text evidence="2 7">Belongs to the bacterial histone-like protein family.</text>
</comment>
<proteinExistence type="inferred from homology"/>
<evidence type="ECO:0000256" key="1">
    <source>
        <dbReference type="ARBA" id="ARBA00003819"/>
    </source>
</evidence>
<dbReference type="EMBL" id="FNYO01000044">
    <property type="protein sequence ID" value="SEJ15024.1"/>
    <property type="molecule type" value="Genomic_DNA"/>
</dbReference>
<dbReference type="GO" id="GO:0030527">
    <property type="term" value="F:structural constituent of chromatin"/>
    <property type="evidence" value="ECO:0007669"/>
    <property type="project" value="InterPro"/>
</dbReference>
<dbReference type="GO" id="GO:1990103">
    <property type="term" value="C:DnaA-HU complex"/>
    <property type="evidence" value="ECO:0007669"/>
    <property type="project" value="UniProtKB-ARBA"/>
</dbReference>
<dbReference type="InterPro" id="IPR000119">
    <property type="entry name" value="Hist_DNA-bd"/>
</dbReference>